<evidence type="ECO:0000256" key="3">
    <source>
        <dbReference type="ARBA" id="ARBA00008891"/>
    </source>
</evidence>
<dbReference type="PANTHER" id="PTHR31321">
    <property type="entry name" value="ACYL-COA THIOESTER HYDROLASE YBHC-RELATED"/>
    <property type="match status" value="1"/>
</dbReference>
<evidence type="ECO:0000256" key="10">
    <source>
        <dbReference type="ARBA" id="ARBA00047928"/>
    </source>
</evidence>
<reference evidence="13" key="1">
    <citation type="submission" date="2015-07" db="EMBL/GenBank/DDBJ databases">
        <title>Elucidating the P. pachyrhizi secretome and potential effectors.</title>
        <authorList>
            <person name="de Carvalho M.C.C.G."/>
            <person name="Nascimento L.C."/>
            <person name="Darben L.M."/>
            <person name="Polizel-Podanosqui A.M."/>
            <person name="Lopes-Caitar V.S."/>
            <person name="Rocha C.S."/>
            <person name="Qi M."/>
            <person name="Carazolle M."/>
            <person name="Kuwahara M.K."/>
            <person name="Pereira G.A.G."/>
            <person name="Abdelnoor R.V."/>
            <person name="Whitham S.A."/>
            <person name="Marcelino-Guimaraes F.C."/>
        </authorList>
    </citation>
    <scope>NUCLEOTIDE SEQUENCE</scope>
</reference>
<comment type="subcellular location">
    <subcellularLocation>
        <location evidence="1">Secreted</location>
    </subcellularLocation>
</comment>
<evidence type="ECO:0000259" key="12">
    <source>
        <dbReference type="Pfam" id="PF01095"/>
    </source>
</evidence>
<keyword evidence="5" id="KW-0964">Secreted</keyword>
<dbReference type="EC" id="3.1.1.11" evidence="4"/>
<comment type="similarity">
    <text evidence="3">Belongs to the pectinesterase family.</text>
</comment>
<dbReference type="GO" id="GO:0045490">
    <property type="term" value="P:pectin catabolic process"/>
    <property type="evidence" value="ECO:0007669"/>
    <property type="project" value="UniProtKB-UniPathway"/>
</dbReference>
<dbReference type="Gene3D" id="2.160.20.10">
    <property type="entry name" value="Single-stranded right-handed beta-helix, Pectin lyase-like"/>
    <property type="match status" value="1"/>
</dbReference>
<proteinExistence type="evidence at transcript level"/>
<dbReference type="GO" id="GO:0042545">
    <property type="term" value="P:cell wall modification"/>
    <property type="evidence" value="ECO:0007669"/>
    <property type="project" value="InterPro"/>
</dbReference>
<evidence type="ECO:0000256" key="7">
    <source>
        <dbReference type="ARBA" id="ARBA00022801"/>
    </source>
</evidence>
<dbReference type="EMBL" id="KT246821">
    <property type="protein sequence ID" value="ALL40912.1"/>
    <property type="molecule type" value="mRNA"/>
</dbReference>
<feature type="domain" description="Pectinesterase catalytic" evidence="12">
    <location>
        <begin position="51"/>
        <end position="311"/>
    </location>
</feature>
<dbReference type="InterPro" id="IPR011050">
    <property type="entry name" value="Pectin_lyase_fold/virulence"/>
</dbReference>
<organism evidence="13">
    <name type="scientific">Phakopsora pachyrhizi</name>
    <name type="common">Asian soybean rust disease fungus</name>
    <dbReference type="NCBI Taxonomy" id="170000"/>
    <lineage>
        <taxon>Eukaryota</taxon>
        <taxon>Fungi</taxon>
        <taxon>Dikarya</taxon>
        <taxon>Basidiomycota</taxon>
        <taxon>Pucciniomycotina</taxon>
        <taxon>Pucciniomycetes</taxon>
        <taxon>Pucciniales</taxon>
        <taxon>Phakopsoraceae</taxon>
        <taxon>Phakopsora</taxon>
    </lineage>
</organism>
<evidence type="ECO:0000256" key="6">
    <source>
        <dbReference type="ARBA" id="ARBA00022729"/>
    </source>
</evidence>
<dbReference type="PANTHER" id="PTHR31321:SF57">
    <property type="entry name" value="PECTINESTERASE 53-RELATED"/>
    <property type="match status" value="1"/>
</dbReference>
<keyword evidence="6 11" id="KW-0732">Signal</keyword>
<keyword evidence="7" id="KW-0378">Hydrolase</keyword>
<feature type="chain" id="PRO_5011117944" description="pectinesterase" evidence="11">
    <location>
        <begin position="22"/>
        <end position="352"/>
    </location>
</feature>
<dbReference type="SUPFAM" id="SSF51126">
    <property type="entry name" value="Pectin lyase-like"/>
    <property type="match status" value="1"/>
</dbReference>
<dbReference type="GO" id="GO:0030599">
    <property type="term" value="F:pectinesterase activity"/>
    <property type="evidence" value="ECO:0007669"/>
    <property type="project" value="UniProtKB-EC"/>
</dbReference>
<dbReference type="GO" id="GO:0005576">
    <property type="term" value="C:extracellular region"/>
    <property type="evidence" value="ECO:0007669"/>
    <property type="project" value="UniProtKB-SubCell"/>
</dbReference>
<comment type="pathway">
    <text evidence="2">Glycan metabolism; pectin degradation; 2-dehydro-3-deoxy-D-gluconate from pectin: step 1/5.</text>
</comment>
<dbReference type="InterPro" id="IPR000070">
    <property type="entry name" value="Pectinesterase_cat"/>
</dbReference>
<feature type="signal peptide" evidence="11">
    <location>
        <begin position="1"/>
        <end position="21"/>
    </location>
</feature>
<dbReference type="InterPro" id="IPR012334">
    <property type="entry name" value="Pectin_lyas_fold"/>
</dbReference>
<dbReference type="UniPathway" id="UPA00545">
    <property type="reaction ID" value="UER00823"/>
</dbReference>
<accession>A0A0S1MJ61</accession>
<evidence type="ECO:0000256" key="5">
    <source>
        <dbReference type="ARBA" id="ARBA00022525"/>
    </source>
</evidence>
<evidence type="ECO:0000256" key="8">
    <source>
        <dbReference type="ARBA" id="ARBA00023085"/>
    </source>
</evidence>
<sequence length="352" mass="38839">MVEAKILVVVASLLFFSFLSASPAGSHVRHLTSSKRPPPGALVVRNQRTRVGEFSTINDAVKELENKKGPQFIFIHSGTYNEAVHIKYKSALTIQGYSENPSSYEDNQVTIIKPTVASEAGSDSKSSVIWAQVDDFKMYNINAINSYGAGKDKQAVAVTADGDRQMYKSCRFDSYQDTLYIRSTASFFDKCLISGGVDVIFGAGSAWFEKCTIGVKPSPDNGISTITAQKRERGSNSRFVFSRCEVVGLRNSKTGSVYLGRPWSEYASVAFQFCFLPDLINPEGWMSWQPNDPKTRHVKFLEFGNSGAGSRGPRKYGTQARMPFTVDEVLGSWVPLTSVFSLIIMGLGKKYN</sequence>
<dbReference type="FunFam" id="2.160.20.10:FF:000014">
    <property type="entry name" value="Pectinesterase"/>
    <property type="match status" value="1"/>
</dbReference>
<evidence type="ECO:0000256" key="1">
    <source>
        <dbReference type="ARBA" id="ARBA00004613"/>
    </source>
</evidence>
<name>A0A0S1MJ61_PHAPC</name>
<keyword evidence="8" id="KW-0063">Aspartyl esterase</keyword>
<protein>
    <recommendedName>
        <fullName evidence="4">pectinesterase</fullName>
        <ecNumber evidence="4">3.1.1.11</ecNumber>
    </recommendedName>
    <alternativeName>
        <fullName evidence="9">Pectin methylesterase A</fullName>
    </alternativeName>
</protein>
<dbReference type="Pfam" id="PF01095">
    <property type="entry name" value="Pectinesterase"/>
    <property type="match status" value="1"/>
</dbReference>
<evidence type="ECO:0000256" key="4">
    <source>
        <dbReference type="ARBA" id="ARBA00013229"/>
    </source>
</evidence>
<evidence type="ECO:0000256" key="11">
    <source>
        <dbReference type="SAM" id="SignalP"/>
    </source>
</evidence>
<evidence type="ECO:0000256" key="9">
    <source>
        <dbReference type="ARBA" id="ARBA00042203"/>
    </source>
</evidence>
<dbReference type="AlphaFoldDB" id="A0A0S1MJ61"/>
<comment type="catalytic activity">
    <reaction evidence="10">
        <text>[(1-&gt;4)-alpha-D-galacturonosyl methyl ester](n) + n H2O = [(1-&gt;4)-alpha-D-galacturonosyl](n) + n methanol + n H(+)</text>
        <dbReference type="Rhea" id="RHEA:22380"/>
        <dbReference type="Rhea" id="RHEA-COMP:14570"/>
        <dbReference type="Rhea" id="RHEA-COMP:14573"/>
        <dbReference type="ChEBI" id="CHEBI:15377"/>
        <dbReference type="ChEBI" id="CHEBI:15378"/>
        <dbReference type="ChEBI" id="CHEBI:17790"/>
        <dbReference type="ChEBI" id="CHEBI:140522"/>
        <dbReference type="ChEBI" id="CHEBI:140523"/>
        <dbReference type="EC" id="3.1.1.11"/>
    </reaction>
</comment>
<evidence type="ECO:0000313" key="13">
    <source>
        <dbReference type="EMBL" id="ALL40912.1"/>
    </source>
</evidence>
<evidence type="ECO:0000256" key="2">
    <source>
        <dbReference type="ARBA" id="ARBA00005184"/>
    </source>
</evidence>